<evidence type="ECO:0000313" key="1">
    <source>
        <dbReference type="EMBL" id="TKR86288.1"/>
    </source>
</evidence>
<dbReference type="Pfam" id="PF10508">
    <property type="entry name" value="Proteasom_PSMB"/>
    <property type="match status" value="1"/>
</dbReference>
<dbReference type="GO" id="GO:0043248">
    <property type="term" value="P:proteasome assembly"/>
    <property type="evidence" value="ECO:0007669"/>
    <property type="project" value="InterPro"/>
</dbReference>
<dbReference type="PANTHER" id="PTHR13554:SF10">
    <property type="entry name" value="26S PROTEASOME NON-ATPASE REGULATORY SUBUNIT 5"/>
    <property type="match status" value="1"/>
</dbReference>
<dbReference type="AlphaFoldDB" id="A0A4U5NRF1"/>
<dbReference type="SUPFAM" id="SSF48371">
    <property type="entry name" value="ARM repeat"/>
    <property type="match status" value="1"/>
</dbReference>
<accession>A0A4U5NRF1</accession>
<dbReference type="InterPro" id="IPR011989">
    <property type="entry name" value="ARM-like"/>
</dbReference>
<reference evidence="1" key="1">
    <citation type="submission" date="2018-10" db="EMBL/GenBank/DDBJ databases">
        <title>Population genomic analysis revealed the cold adaptation of white poplar.</title>
        <authorList>
            <person name="Liu Y.-J."/>
        </authorList>
    </citation>
    <scope>NUCLEOTIDE SEQUENCE [LARGE SCALE GENOMIC DNA]</scope>
    <source>
        <strain evidence="1">PAL-ZL1</strain>
    </source>
</reference>
<sequence>MDGEEFSMEDPSQLLQSASDFANYPGVPNDVAAKEFLDRFPLPVIINALQTKSEVPGLEATLAACLERIFKTKYGASLIPLYMPFVQVGLTADSQLVRCLACKTASCLLENIDETISAAQLIIDNGVYPLLLDCLINGNEQVATASIEAIEKLAGSKKGMEIVFPANNSDDMHLGNLSARCSSLGRVRVLSLIVKLFSVSRDVASAVYNSNLLSLLEEKIRNTDDTLVSLSVFELFYELAEVKHATEFLSKTTLVQLLSSTISNMSKEAILRSRAMMISGRLLSNDNNIYNFIDESNLGVKTIISAIDGRLLLEIEDLNECESALEALGQIGSSSQGATLLLTFSPPAARHVIDAAFDKHARGKQLASLHSLANISGETRSDSNIILNGGAEASLRLLIYDAAASKSSKLTPSGLFLSVLQQDSEVRLAAYRVLTGLVARPWCLMEICSKQEIINIVTGPKTETTKIGMEARYKCCVAIHRAFMSSSKLTGNPALAPIAAKLQEAVSRGPYLADKIYREAQPMVVTADRF</sequence>
<dbReference type="InterPro" id="IPR019538">
    <property type="entry name" value="PSMD5"/>
</dbReference>
<gene>
    <name evidence="1" type="ORF">D5086_0000239370</name>
</gene>
<dbReference type="Gene3D" id="1.25.10.10">
    <property type="entry name" value="Leucine-rich Repeat Variant"/>
    <property type="match status" value="2"/>
</dbReference>
<dbReference type="STRING" id="43335.A0A4U5NRF1"/>
<organism evidence="1">
    <name type="scientific">Populus alba</name>
    <name type="common">White poplar</name>
    <dbReference type="NCBI Taxonomy" id="43335"/>
    <lineage>
        <taxon>Eukaryota</taxon>
        <taxon>Viridiplantae</taxon>
        <taxon>Streptophyta</taxon>
        <taxon>Embryophyta</taxon>
        <taxon>Tracheophyta</taxon>
        <taxon>Spermatophyta</taxon>
        <taxon>Magnoliopsida</taxon>
        <taxon>eudicotyledons</taxon>
        <taxon>Gunneridae</taxon>
        <taxon>Pentapetalae</taxon>
        <taxon>rosids</taxon>
        <taxon>fabids</taxon>
        <taxon>Malpighiales</taxon>
        <taxon>Salicaceae</taxon>
        <taxon>Saliceae</taxon>
        <taxon>Populus</taxon>
    </lineage>
</organism>
<comment type="caution">
    <text evidence="1">The sequence shown here is derived from an EMBL/GenBank/DDBJ whole genome shotgun (WGS) entry which is preliminary data.</text>
</comment>
<proteinExistence type="predicted"/>
<name>A0A4U5NRF1_POPAL</name>
<dbReference type="PANTHER" id="PTHR13554">
    <property type="entry name" value="26S PROTEASOME NON-ATPASE REGULATORY SUBUNIT 5-RELATED"/>
    <property type="match status" value="1"/>
</dbReference>
<dbReference type="EMBL" id="RCHU01000916">
    <property type="protein sequence ID" value="TKR86288.1"/>
    <property type="molecule type" value="Genomic_DNA"/>
</dbReference>
<dbReference type="InterPro" id="IPR016024">
    <property type="entry name" value="ARM-type_fold"/>
</dbReference>
<dbReference type="GO" id="GO:0005829">
    <property type="term" value="C:cytosol"/>
    <property type="evidence" value="ECO:0007669"/>
    <property type="project" value="TreeGrafter"/>
</dbReference>
<protein>
    <recommendedName>
        <fullName evidence="2">26S proteasome non-ATPase regulatory subunit 5</fullName>
    </recommendedName>
</protein>
<evidence type="ECO:0008006" key="2">
    <source>
        <dbReference type="Google" id="ProtNLM"/>
    </source>
</evidence>